<dbReference type="RefSeq" id="YP_010670160.1">
    <property type="nucleotide sequence ID" value="NC_070963.1"/>
</dbReference>
<dbReference type="GeneID" id="77946355"/>
<evidence type="ECO:0000313" key="1">
    <source>
        <dbReference type="EMBL" id="QPX48150.1"/>
    </source>
</evidence>
<proteinExistence type="predicted"/>
<dbReference type="EMBL" id="MW015081">
    <property type="protein sequence ID" value="QPX48150.1"/>
    <property type="molecule type" value="Genomic_DNA"/>
</dbReference>
<dbReference type="Proteomes" id="UP000664915">
    <property type="component" value="Segment"/>
</dbReference>
<accession>A0A879R3Z4</accession>
<name>A0A879R3Z4_9CAUD</name>
<evidence type="ECO:0000313" key="2">
    <source>
        <dbReference type="Proteomes" id="UP000664915"/>
    </source>
</evidence>
<dbReference type="SUPFAM" id="SSF89447">
    <property type="entry name" value="AbrB/MazE/MraZ-like"/>
    <property type="match status" value="1"/>
</dbReference>
<keyword evidence="1" id="KW-0238">DNA-binding</keyword>
<dbReference type="KEGG" id="vg:77946355"/>
<dbReference type="GO" id="GO:0003677">
    <property type="term" value="F:DNA binding"/>
    <property type="evidence" value="ECO:0007669"/>
    <property type="project" value="UniProtKB-KW"/>
</dbReference>
<protein>
    <submittedName>
        <fullName evidence="1">DNA-binding domain-containing protein</fullName>
    </submittedName>
</protein>
<organism evidence="1 2">
    <name type="scientific">Synechococcus phage S-SRM01</name>
    <dbReference type="NCBI Taxonomy" id="2781608"/>
    <lineage>
        <taxon>Viruses</taxon>
        <taxon>Duplodnaviria</taxon>
        <taxon>Heunggongvirae</taxon>
        <taxon>Uroviricota</taxon>
        <taxon>Caudoviricetes</taxon>
        <taxon>Pantevenvirales</taxon>
        <taxon>Kyanoviridae</taxon>
        <taxon>Serangoonvirus</taxon>
        <taxon>Serangoonvirus essarone</taxon>
    </lineage>
</organism>
<dbReference type="InterPro" id="IPR037914">
    <property type="entry name" value="SpoVT-AbrB_sf"/>
</dbReference>
<reference evidence="1" key="1">
    <citation type="submission" date="2020-09" db="EMBL/GenBank/DDBJ databases">
        <authorList>
            <person name="Zhang D."/>
            <person name="Hatherill J.R."/>
            <person name="Ramirez J.F."/>
            <person name="Edinger B."/>
            <person name="Balarin R."/>
            <person name="Sullivan A."/>
            <person name="Humpal K.M."/>
            <person name="Guseva A."/>
            <person name="Butela K.A."/>
            <person name="Garlena R.A."/>
            <person name="Russell D.A."/>
            <person name="Pope W.H."/>
            <person name="Jacobs-Sera D."/>
            <person name="Hatfull G.F."/>
        </authorList>
    </citation>
    <scope>NUCLEOTIDE SEQUENCE</scope>
</reference>
<sequence>MKKNSGNIFEPIEVDPISGDYFIKIPEQIMNELSWYEDTEICFTLDGDEVILSERESD</sequence>
<keyword evidence="2" id="KW-1185">Reference proteome</keyword>